<dbReference type="SUPFAM" id="SSF47565">
    <property type="entry name" value="Insect pheromone/odorant-binding proteins"/>
    <property type="match status" value="1"/>
</dbReference>
<evidence type="ECO:0000313" key="5">
    <source>
        <dbReference type="Proteomes" id="UP001107558"/>
    </source>
</evidence>
<evidence type="ECO:0000256" key="1">
    <source>
        <dbReference type="ARBA" id="ARBA00004613"/>
    </source>
</evidence>
<dbReference type="Gene3D" id="1.10.238.270">
    <property type="match status" value="2"/>
</dbReference>
<feature type="signal peptide" evidence="3">
    <location>
        <begin position="1"/>
        <end position="21"/>
    </location>
</feature>
<evidence type="ECO:0000256" key="3">
    <source>
        <dbReference type="SAM" id="SignalP"/>
    </source>
</evidence>
<sequence length="313" mass="36035">MENIKSIVLILLIFLTASSFANDNCILIPANFPSIEQCCKLPELIRNKIVKNCELDCRSDENPSCADECYLKNSGIIENGKVNKTAILNEGQINFIKEIISDAVDKCENSIDGISDAKSRISALINCIKKETSKECTDFKTRKQCNETEKYFEDCMLQKINCSLWPRRFLSFKLTYCCAAPNLFSINLTKNCGKNCDTAKDYQKCFSNCLYDNSELIVEKSLNKKAVENALNENRYDKNVDWSKVYEIAIDESSKYQKEFINGEDLMKFERRLKAELRKRCIDFKGEGCYGIKKFNKLCPDTIYEQNKDKLYN</sequence>
<gene>
    <name evidence="4" type="ORF">PVAND_016813</name>
</gene>
<dbReference type="InterPro" id="IPR036728">
    <property type="entry name" value="PBP_GOBP_sf"/>
</dbReference>
<comment type="caution">
    <text evidence="4">The sequence shown here is derived from an EMBL/GenBank/DDBJ whole genome shotgun (WGS) entry which is preliminary data.</text>
</comment>
<dbReference type="AlphaFoldDB" id="A0A9J6BH36"/>
<accession>A0A9J6BH36</accession>
<keyword evidence="3" id="KW-0732">Signal</keyword>
<name>A0A9J6BH36_POLVA</name>
<dbReference type="GO" id="GO:0005576">
    <property type="term" value="C:extracellular region"/>
    <property type="evidence" value="ECO:0007669"/>
    <property type="project" value="UniProtKB-SubCell"/>
</dbReference>
<evidence type="ECO:0000256" key="2">
    <source>
        <dbReference type="ARBA" id="ARBA00022525"/>
    </source>
</evidence>
<dbReference type="GO" id="GO:0005549">
    <property type="term" value="F:odorant binding"/>
    <property type="evidence" value="ECO:0007669"/>
    <property type="project" value="InterPro"/>
</dbReference>
<protein>
    <submittedName>
        <fullName evidence="4">Uncharacterized protein</fullName>
    </submittedName>
</protein>
<comment type="subcellular location">
    <subcellularLocation>
        <location evidence="1">Secreted</location>
    </subcellularLocation>
</comment>
<keyword evidence="5" id="KW-1185">Reference proteome</keyword>
<keyword evidence="2" id="KW-0964">Secreted</keyword>
<proteinExistence type="predicted"/>
<dbReference type="EMBL" id="JADBJN010000004">
    <property type="protein sequence ID" value="KAG5668895.1"/>
    <property type="molecule type" value="Genomic_DNA"/>
</dbReference>
<organism evidence="4 5">
    <name type="scientific">Polypedilum vanderplanki</name>
    <name type="common">Sleeping chironomid midge</name>
    <dbReference type="NCBI Taxonomy" id="319348"/>
    <lineage>
        <taxon>Eukaryota</taxon>
        <taxon>Metazoa</taxon>
        <taxon>Ecdysozoa</taxon>
        <taxon>Arthropoda</taxon>
        <taxon>Hexapoda</taxon>
        <taxon>Insecta</taxon>
        <taxon>Pterygota</taxon>
        <taxon>Neoptera</taxon>
        <taxon>Endopterygota</taxon>
        <taxon>Diptera</taxon>
        <taxon>Nematocera</taxon>
        <taxon>Chironomoidea</taxon>
        <taxon>Chironomidae</taxon>
        <taxon>Chironominae</taxon>
        <taxon>Polypedilum</taxon>
        <taxon>Polypedilum</taxon>
    </lineage>
</organism>
<feature type="chain" id="PRO_5039921364" evidence="3">
    <location>
        <begin position="22"/>
        <end position="313"/>
    </location>
</feature>
<dbReference type="Proteomes" id="UP001107558">
    <property type="component" value="Chromosome 4"/>
</dbReference>
<reference evidence="4" key="1">
    <citation type="submission" date="2021-03" db="EMBL/GenBank/DDBJ databases">
        <title>Chromosome level genome of the anhydrobiotic midge Polypedilum vanderplanki.</title>
        <authorList>
            <person name="Yoshida Y."/>
            <person name="Kikawada T."/>
            <person name="Gusev O."/>
        </authorList>
    </citation>
    <scope>NUCLEOTIDE SEQUENCE</scope>
    <source>
        <strain evidence="4">NIAS01</strain>
        <tissue evidence="4">Whole body or cell culture</tissue>
    </source>
</reference>
<evidence type="ECO:0000313" key="4">
    <source>
        <dbReference type="EMBL" id="KAG5668895.1"/>
    </source>
</evidence>